<feature type="compositionally biased region" description="Basic and acidic residues" evidence="1">
    <location>
        <begin position="81"/>
        <end position="93"/>
    </location>
</feature>
<feature type="region of interest" description="Disordered" evidence="1">
    <location>
        <begin position="28"/>
        <end position="93"/>
    </location>
</feature>
<protein>
    <recommendedName>
        <fullName evidence="2">GH16 domain-containing protein</fullName>
    </recommendedName>
</protein>
<proteinExistence type="predicted"/>
<dbReference type="EMBL" id="JAFCNB010000001">
    <property type="protein sequence ID" value="MBP2702203.1"/>
    <property type="molecule type" value="Genomic_DNA"/>
</dbReference>
<feature type="compositionally biased region" description="Low complexity" evidence="1">
    <location>
        <begin position="31"/>
        <end position="57"/>
    </location>
</feature>
<dbReference type="GO" id="GO:0005975">
    <property type="term" value="P:carbohydrate metabolic process"/>
    <property type="evidence" value="ECO:0007669"/>
    <property type="project" value="InterPro"/>
</dbReference>
<feature type="region of interest" description="Disordered" evidence="1">
    <location>
        <begin position="302"/>
        <end position="332"/>
    </location>
</feature>
<gene>
    <name evidence="3" type="ORF">JOL79_00135</name>
</gene>
<feature type="compositionally biased region" description="Low complexity" evidence="1">
    <location>
        <begin position="171"/>
        <end position="186"/>
    </location>
</feature>
<feature type="domain" description="GH16" evidence="2">
    <location>
        <begin position="227"/>
        <end position="443"/>
    </location>
</feature>
<accession>A0A940WCU7</accession>
<sequence>MAAAILIAAAACSSPDSTKVFTVAGEAAAQAPTGSSPGTGAGAAAAVAEDRPAGAGAKSARATPGSASGRNTAGTAGTGHEGTRSDGRTDGFERADGDAAARIADAVATVVPVTPSPSATPNPAASPPASEPPVAEAPVAEAPVAEAPASEPPMVLAAPAGTSAPRRVVEPEAAPSATPASGGRPADGIEVVPVPSGATAQPATRPGSTAQPQAQGGSASAPVTGPVTGWGRPVLTEDFPGSAVGSTWTALGGTGSGPAASVSGGVLHLAGDLASPVAQVYGRWEVRLRAAPGSGSPAALLLLDPPGRNPSGDPSVRRHDAGAGDGSYTGRQDGAADAEIALARMDDPGRRSATVSVLDGYSGGDVHRVRADFTGWHTVAVDRLPTGTTFWLDGRRVWSSREVGSAGRSMRLVLRGDAGCGAGTCDGAVTLDVDWVRIYRAPR</sequence>
<name>A0A940WCU7_9ACTN</name>
<dbReference type="PROSITE" id="PS51762">
    <property type="entry name" value="GH16_2"/>
    <property type="match status" value="1"/>
</dbReference>
<dbReference type="Proteomes" id="UP000674234">
    <property type="component" value="Unassembled WGS sequence"/>
</dbReference>
<dbReference type="CDD" id="cd00413">
    <property type="entry name" value="Glyco_hydrolase_16"/>
    <property type="match status" value="1"/>
</dbReference>
<dbReference type="InterPro" id="IPR013320">
    <property type="entry name" value="ConA-like_dom_sf"/>
</dbReference>
<feature type="region of interest" description="Disordered" evidence="1">
    <location>
        <begin position="112"/>
        <end position="230"/>
    </location>
</feature>
<dbReference type="Gene3D" id="2.60.120.200">
    <property type="match status" value="1"/>
</dbReference>
<keyword evidence="4" id="KW-1185">Reference proteome</keyword>
<feature type="compositionally biased region" description="Pro residues" evidence="1">
    <location>
        <begin position="114"/>
        <end position="131"/>
    </location>
</feature>
<dbReference type="SUPFAM" id="SSF49899">
    <property type="entry name" value="Concanavalin A-like lectins/glucanases"/>
    <property type="match status" value="1"/>
</dbReference>
<dbReference type="InterPro" id="IPR000757">
    <property type="entry name" value="Beta-glucanase-like"/>
</dbReference>
<feature type="compositionally biased region" description="Low complexity" evidence="1">
    <location>
        <begin position="132"/>
        <end position="153"/>
    </location>
</feature>
<reference evidence="3" key="1">
    <citation type="submission" date="2021-02" db="EMBL/GenBank/DDBJ databases">
        <title>Draft genome sequence of Microbispora sp. RL4-1S isolated from rice leaves in Thailand.</title>
        <authorList>
            <person name="Muangham S."/>
            <person name="Duangmal K."/>
        </authorList>
    </citation>
    <scope>NUCLEOTIDE SEQUENCE</scope>
    <source>
        <strain evidence="3">RL4-1S</strain>
    </source>
</reference>
<comment type="caution">
    <text evidence="3">The sequence shown here is derived from an EMBL/GenBank/DDBJ whole genome shotgun (WGS) entry which is preliminary data.</text>
</comment>
<evidence type="ECO:0000259" key="2">
    <source>
        <dbReference type="PROSITE" id="PS51762"/>
    </source>
</evidence>
<dbReference type="RefSeq" id="WP_210153531.1">
    <property type="nucleotide sequence ID" value="NZ_JAFCNB010000001.1"/>
</dbReference>
<evidence type="ECO:0000256" key="1">
    <source>
        <dbReference type="SAM" id="MobiDB-lite"/>
    </source>
</evidence>
<organism evidence="3 4">
    <name type="scientific">Microbispora oryzae</name>
    <dbReference type="NCBI Taxonomy" id="2806554"/>
    <lineage>
        <taxon>Bacteria</taxon>
        <taxon>Bacillati</taxon>
        <taxon>Actinomycetota</taxon>
        <taxon>Actinomycetes</taxon>
        <taxon>Streptosporangiales</taxon>
        <taxon>Streptosporangiaceae</taxon>
        <taxon>Microbispora</taxon>
    </lineage>
</organism>
<evidence type="ECO:0000313" key="3">
    <source>
        <dbReference type="EMBL" id="MBP2702203.1"/>
    </source>
</evidence>
<dbReference type="GO" id="GO:0004553">
    <property type="term" value="F:hydrolase activity, hydrolyzing O-glycosyl compounds"/>
    <property type="evidence" value="ECO:0007669"/>
    <property type="project" value="InterPro"/>
</dbReference>
<feature type="compositionally biased region" description="Low complexity" evidence="1">
    <location>
        <begin position="206"/>
        <end position="222"/>
    </location>
</feature>
<dbReference type="AlphaFoldDB" id="A0A940WCU7"/>
<evidence type="ECO:0000313" key="4">
    <source>
        <dbReference type="Proteomes" id="UP000674234"/>
    </source>
</evidence>